<dbReference type="Pfam" id="PF02458">
    <property type="entry name" value="Transferase"/>
    <property type="match status" value="1"/>
</dbReference>
<keyword evidence="2" id="KW-1185">Reference proteome</keyword>
<dbReference type="PANTHER" id="PTHR31642">
    <property type="entry name" value="TRICHOTHECENE 3-O-ACETYLTRANSFERASE"/>
    <property type="match status" value="1"/>
</dbReference>
<protein>
    <submittedName>
        <fullName evidence="3">Shikimate O-hydroxycinnamoyltransferase-like isoform X1</fullName>
    </submittedName>
</protein>
<gene>
    <name evidence="3" type="primary">LOC104752326</name>
</gene>
<accession>A0ABM0WLD1</accession>
<evidence type="ECO:0000313" key="2">
    <source>
        <dbReference type="Proteomes" id="UP000694864"/>
    </source>
</evidence>
<dbReference type="Gene3D" id="3.30.559.10">
    <property type="entry name" value="Chloramphenicol acetyltransferase-like domain"/>
    <property type="match status" value="2"/>
</dbReference>
<evidence type="ECO:0000313" key="3">
    <source>
        <dbReference type="RefSeq" id="XP_010472736.1"/>
    </source>
</evidence>
<dbReference type="PANTHER" id="PTHR31642:SF266">
    <property type="entry name" value="HXXXD-TYPE ACYL-TRANSFERASE FAMILY PROTEIN"/>
    <property type="match status" value="1"/>
</dbReference>
<reference evidence="2" key="1">
    <citation type="journal article" date="2014" name="Nat. Commun.">
        <title>The emerging biofuel crop Camelina sativa retains a highly undifferentiated hexaploid genome structure.</title>
        <authorList>
            <person name="Kagale S."/>
            <person name="Koh C."/>
            <person name="Nixon J."/>
            <person name="Bollina V."/>
            <person name="Clarke W.E."/>
            <person name="Tuteja R."/>
            <person name="Spillane C."/>
            <person name="Robinson S.J."/>
            <person name="Links M.G."/>
            <person name="Clarke C."/>
            <person name="Higgins E.E."/>
            <person name="Huebert T."/>
            <person name="Sharpe A.G."/>
            <person name="Parkin I.A."/>
        </authorList>
    </citation>
    <scope>NUCLEOTIDE SEQUENCE [LARGE SCALE GENOMIC DNA]</scope>
    <source>
        <strain evidence="2">cv. DH55</strain>
    </source>
</reference>
<organism evidence="2 3">
    <name type="scientific">Camelina sativa</name>
    <name type="common">False flax</name>
    <name type="synonym">Myagrum sativum</name>
    <dbReference type="NCBI Taxonomy" id="90675"/>
    <lineage>
        <taxon>Eukaryota</taxon>
        <taxon>Viridiplantae</taxon>
        <taxon>Streptophyta</taxon>
        <taxon>Embryophyta</taxon>
        <taxon>Tracheophyta</taxon>
        <taxon>Spermatophyta</taxon>
        <taxon>Magnoliopsida</taxon>
        <taxon>eudicotyledons</taxon>
        <taxon>Gunneridae</taxon>
        <taxon>Pentapetalae</taxon>
        <taxon>rosids</taxon>
        <taxon>malvids</taxon>
        <taxon>Brassicales</taxon>
        <taxon>Brassicaceae</taxon>
        <taxon>Camelineae</taxon>
        <taxon>Camelina</taxon>
    </lineage>
</organism>
<reference evidence="3" key="2">
    <citation type="submission" date="2025-08" db="UniProtKB">
        <authorList>
            <consortium name="RefSeq"/>
        </authorList>
    </citation>
    <scope>IDENTIFICATION</scope>
    <source>
        <tissue evidence="3">Leaf</tissue>
    </source>
</reference>
<dbReference type="InterPro" id="IPR050317">
    <property type="entry name" value="Plant_Fungal_Acyltransferase"/>
</dbReference>
<dbReference type="GeneID" id="104752326"/>
<name>A0ABM0WLD1_CAMSA</name>
<sequence>MGEAAEQARGFHVTTTRNQVITAALPLQDHWLPLSNLDLLLPPLDVNVCFCYKKSVNITNTVAHETLKTALAETLVSYYAFAGEIVTNTTGEPEILCNNRGVDFVEAGADVELRELNLYDPDESIAKLVPIKKHGVIAIQVTQLKCGSIVVGCTFDHRVADAYSMNMFLLSWAEISRSDVPISCVPSFRRSLLNPRRPLVIDSSIDQIFMPVTSLPPPQEITNPENLLTSRIYYIKADALEELQTLASSSNNGKRTKLESFSAFLWKLVAEKTAKDHPKTAKDHPVPCKTSKLGIVVDGRRRLMEQENNTYFGNVLSIPFGGQRIDDLTNKPLSWVAEEVHRFLERSATKEHFLNLIDWVETRRPTPSVSRIYSVGSDDGPAFVVSSGRSFPVTQVDFGWGSPVFGSYHFPWGGSAGYVMPMPSYGDWMVYLHLTKGQLKFIEEEASHVFKPIDNDYLKI</sequence>
<dbReference type="Proteomes" id="UP000694864">
    <property type="component" value="Chromosome 16"/>
</dbReference>
<evidence type="ECO:0000256" key="1">
    <source>
        <dbReference type="ARBA" id="ARBA00009861"/>
    </source>
</evidence>
<comment type="similarity">
    <text evidence="1">Belongs to the plant acyltransferase family.</text>
</comment>
<proteinExistence type="inferred from homology"/>
<dbReference type="RefSeq" id="XP_010472736.1">
    <property type="nucleotide sequence ID" value="XM_010474434.1"/>
</dbReference>
<dbReference type="InterPro" id="IPR023213">
    <property type="entry name" value="CAT-like_dom_sf"/>
</dbReference>